<evidence type="ECO:0000313" key="1">
    <source>
        <dbReference type="EMBL" id="KAH1179097.1"/>
    </source>
</evidence>
<keyword evidence="2" id="KW-1185">Reference proteome</keyword>
<name>A0A9D4AWL2_9SAUR</name>
<reference evidence="1" key="1">
    <citation type="submission" date="2021-09" db="EMBL/GenBank/DDBJ databases">
        <title>The genome of Mauremys mutica provides insights into the evolution of semi-aquatic lifestyle.</title>
        <authorList>
            <person name="Gong S."/>
            <person name="Gao Y."/>
        </authorList>
    </citation>
    <scope>NUCLEOTIDE SEQUENCE</scope>
    <source>
        <strain evidence="1">MM-2020</strain>
        <tissue evidence="1">Muscle</tissue>
    </source>
</reference>
<dbReference type="Proteomes" id="UP000827986">
    <property type="component" value="Unassembled WGS sequence"/>
</dbReference>
<evidence type="ECO:0000313" key="2">
    <source>
        <dbReference type="Proteomes" id="UP000827986"/>
    </source>
</evidence>
<organism evidence="1 2">
    <name type="scientific">Mauremys mutica</name>
    <name type="common">yellowpond turtle</name>
    <dbReference type="NCBI Taxonomy" id="74926"/>
    <lineage>
        <taxon>Eukaryota</taxon>
        <taxon>Metazoa</taxon>
        <taxon>Chordata</taxon>
        <taxon>Craniata</taxon>
        <taxon>Vertebrata</taxon>
        <taxon>Euteleostomi</taxon>
        <taxon>Archelosauria</taxon>
        <taxon>Testudinata</taxon>
        <taxon>Testudines</taxon>
        <taxon>Cryptodira</taxon>
        <taxon>Durocryptodira</taxon>
        <taxon>Testudinoidea</taxon>
        <taxon>Geoemydidae</taxon>
        <taxon>Geoemydinae</taxon>
        <taxon>Mauremys</taxon>
    </lineage>
</organism>
<gene>
    <name evidence="1" type="ORF">KIL84_000428</name>
</gene>
<dbReference type="AlphaFoldDB" id="A0A9D4AWL2"/>
<dbReference type="EMBL" id="JAHDVG010000473">
    <property type="protein sequence ID" value="KAH1179097.1"/>
    <property type="molecule type" value="Genomic_DNA"/>
</dbReference>
<proteinExistence type="predicted"/>
<accession>A0A9D4AWL2</accession>
<protein>
    <submittedName>
        <fullName evidence="1">Uncharacterized protein</fullName>
    </submittedName>
</protein>
<comment type="caution">
    <text evidence="1">The sequence shown here is derived from an EMBL/GenBank/DDBJ whole genome shotgun (WGS) entry which is preliminary data.</text>
</comment>
<sequence>MHLPPACTHSATAPTHTQCCTCSPGTHVCPNAATLALHPPCQGPLPTLMLHPLPHNTHPDTVHTLTGTHIQNPLQTPPAWEQVEHLGPSIPWVTLPRGPSIL</sequence>